<proteinExistence type="predicted"/>
<evidence type="ECO:0000313" key="3">
    <source>
        <dbReference type="Proteomes" id="UP000604475"/>
    </source>
</evidence>
<keyword evidence="3" id="KW-1185">Reference proteome</keyword>
<evidence type="ECO:0000259" key="1">
    <source>
        <dbReference type="Pfam" id="PF01936"/>
    </source>
</evidence>
<organism evidence="2 3">
    <name type="scientific">Frankia nepalensis</name>
    <dbReference type="NCBI Taxonomy" id="1836974"/>
    <lineage>
        <taxon>Bacteria</taxon>
        <taxon>Bacillati</taxon>
        <taxon>Actinomycetota</taxon>
        <taxon>Actinomycetes</taxon>
        <taxon>Frankiales</taxon>
        <taxon>Frankiaceae</taxon>
        <taxon>Frankia</taxon>
    </lineage>
</organism>
<feature type="domain" description="NYN" evidence="1">
    <location>
        <begin position="77"/>
        <end position="172"/>
    </location>
</feature>
<dbReference type="EMBL" id="JAEACQ010000163">
    <property type="protein sequence ID" value="MBL7627662.1"/>
    <property type="molecule type" value="Genomic_DNA"/>
</dbReference>
<dbReference type="InterPro" id="IPR021139">
    <property type="entry name" value="NYN"/>
</dbReference>
<comment type="caution">
    <text evidence="2">The sequence shown here is derived from an EMBL/GenBank/DDBJ whole genome shotgun (WGS) entry which is preliminary data.</text>
</comment>
<dbReference type="Proteomes" id="UP000604475">
    <property type="component" value="Unassembled WGS sequence"/>
</dbReference>
<accession>A0A937UN81</accession>
<reference evidence="2" key="1">
    <citation type="submission" date="2020-12" db="EMBL/GenBank/DDBJ databases">
        <title>Genomic characterization of non-nitrogen-fixing Frankia strains.</title>
        <authorList>
            <person name="Carlos-Shanley C."/>
            <person name="Guerra T."/>
            <person name="Hahn D."/>
        </authorList>
    </citation>
    <scope>NUCLEOTIDE SEQUENCE</scope>
    <source>
        <strain evidence="2">CN6</strain>
    </source>
</reference>
<dbReference type="Pfam" id="PF01936">
    <property type="entry name" value="NYN"/>
    <property type="match status" value="1"/>
</dbReference>
<dbReference type="GO" id="GO:0004540">
    <property type="term" value="F:RNA nuclease activity"/>
    <property type="evidence" value="ECO:0007669"/>
    <property type="project" value="InterPro"/>
</dbReference>
<dbReference type="AlphaFoldDB" id="A0A937UN81"/>
<sequence>MYGDVPTGSLVLVDGWNHYLAAMRCFGYKMAVQFPIDRLAASLTTQTKAEAVIDVAVVMALPNRHDPAEQPEFWTWRSRLNRLHNYGVRHEKARFRYESLKCSACEHELARVVECERCATPHPLAGRRKEKGADIKIAALALDGAWLASYSTLILLSQDSDFGPLVQQLKEVHRRQDRWYDLYSAYPVCSQAGHEHRSVPGTKPLEITEEDYAMLASRPLRDPRAAG</sequence>
<dbReference type="RefSeq" id="WP_202998950.1">
    <property type="nucleotide sequence ID" value="NZ_JADWYW010000698.1"/>
</dbReference>
<protein>
    <submittedName>
        <fullName evidence="2">NYN domain-containing protein</fullName>
    </submittedName>
</protein>
<name>A0A937UN81_9ACTN</name>
<gene>
    <name evidence="2" type="ORF">I7412_10875</name>
</gene>
<evidence type="ECO:0000313" key="2">
    <source>
        <dbReference type="EMBL" id="MBL7627662.1"/>
    </source>
</evidence>
<dbReference type="Gene3D" id="3.40.50.1010">
    <property type="entry name" value="5'-nuclease"/>
    <property type="match status" value="1"/>
</dbReference>